<name>A0A2H0WCK4_9BACT</name>
<organism evidence="1 2">
    <name type="scientific">Candidatus Beckwithbacteria bacterium CG10_big_fil_rev_8_21_14_0_10_34_10</name>
    <dbReference type="NCBI Taxonomy" id="1974495"/>
    <lineage>
        <taxon>Bacteria</taxon>
        <taxon>Candidatus Beckwithiibacteriota</taxon>
    </lineage>
</organism>
<sequence length="62" mass="6776">MNEKSENNICQLPLESQIKEMVILIASTIGGNQELAESAARNLGCLPGEIENKEPNNGRTTY</sequence>
<evidence type="ECO:0000313" key="2">
    <source>
        <dbReference type="Proteomes" id="UP000230093"/>
    </source>
</evidence>
<proteinExistence type="predicted"/>
<reference evidence="2" key="1">
    <citation type="submission" date="2017-09" db="EMBL/GenBank/DDBJ databases">
        <title>Depth-based differentiation of microbial function through sediment-hosted aquifers and enrichment of novel symbionts in the deep terrestrial subsurface.</title>
        <authorList>
            <person name="Probst A.J."/>
            <person name="Ladd B."/>
            <person name="Jarett J.K."/>
            <person name="Geller-Mcgrath D.E."/>
            <person name="Sieber C.M.K."/>
            <person name="Emerson J.B."/>
            <person name="Anantharaman K."/>
            <person name="Thomas B.C."/>
            <person name="Malmstrom R."/>
            <person name="Stieglmeier M."/>
            <person name="Klingl A."/>
            <person name="Woyke T."/>
            <person name="Ryan C.M."/>
            <person name="Banfield J.F."/>
        </authorList>
    </citation>
    <scope>NUCLEOTIDE SEQUENCE [LARGE SCALE GENOMIC DNA]</scope>
</reference>
<accession>A0A2H0WCK4</accession>
<dbReference type="Proteomes" id="UP000230093">
    <property type="component" value="Unassembled WGS sequence"/>
</dbReference>
<protein>
    <submittedName>
        <fullName evidence="1">Uncharacterized protein</fullName>
    </submittedName>
</protein>
<gene>
    <name evidence="1" type="ORF">COT75_00470</name>
</gene>
<dbReference type="AlphaFoldDB" id="A0A2H0WCK4"/>
<dbReference type="EMBL" id="PEZT01000001">
    <property type="protein sequence ID" value="PIS09658.1"/>
    <property type="molecule type" value="Genomic_DNA"/>
</dbReference>
<evidence type="ECO:0000313" key="1">
    <source>
        <dbReference type="EMBL" id="PIS09658.1"/>
    </source>
</evidence>
<comment type="caution">
    <text evidence="1">The sequence shown here is derived from an EMBL/GenBank/DDBJ whole genome shotgun (WGS) entry which is preliminary data.</text>
</comment>